<protein>
    <submittedName>
        <fullName evidence="2">Uncharacterized protein</fullName>
    </submittedName>
</protein>
<reference evidence="2" key="1">
    <citation type="submission" date="2020-04" db="EMBL/GenBank/DDBJ databases">
        <authorList>
            <person name="Chiriac C."/>
            <person name="Salcher M."/>
            <person name="Ghai R."/>
            <person name="Kavagutti S V."/>
        </authorList>
    </citation>
    <scope>NUCLEOTIDE SEQUENCE</scope>
</reference>
<gene>
    <name evidence="2" type="ORF">UFOVP599_42</name>
</gene>
<organism evidence="2">
    <name type="scientific">uncultured Caudovirales phage</name>
    <dbReference type="NCBI Taxonomy" id="2100421"/>
    <lineage>
        <taxon>Viruses</taxon>
        <taxon>Duplodnaviria</taxon>
        <taxon>Heunggongvirae</taxon>
        <taxon>Uroviricota</taxon>
        <taxon>Caudoviricetes</taxon>
        <taxon>Peduoviridae</taxon>
        <taxon>Maltschvirus</taxon>
        <taxon>Maltschvirus maltsch</taxon>
    </lineage>
</organism>
<dbReference type="InterPro" id="IPR057700">
    <property type="entry name" value="DUF7940"/>
</dbReference>
<accession>A0A6J5MX85</accession>
<keyword evidence="1" id="KW-0812">Transmembrane</keyword>
<keyword evidence="1" id="KW-0472">Membrane</keyword>
<feature type="transmembrane region" description="Helical" evidence="1">
    <location>
        <begin position="37"/>
        <end position="55"/>
    </location>
</feature>
<sequence>MKCYKSKTMWFSLALVVFGALLDYLPALQSIIDPKYYGLIFAVVGVTTAILRYITKEPIK</sequence>
<keyword evidence="1" id="KW-1133">Transmembrane helix</keyword>
<evidence type="ECO:0000313" key="2">
    <source>
        <dbReference type="EMBL" id="CAB4151925.1"/>
    </source>
</evidence>
<dbReference type="Pfam" id="PF25612">
    <property type="entry name" value="DUF7940"/>
    <property type="match status" value="1"/>
</dbReference>
<evidence type="ECO:0000256" key="1">
    <source>
        <dbReference type="SAM" id="Phobius"/>
    </source>
</evidence>
<name>A0A6J5MX85_9CAUD</name>
<dbReference type="EMBL" id="LR796556">
    <property type="protein sequence ID" value="CAB4151925.1"/>
    <property type="molecule type" value="Genomic_DNA"/>
</dbReference>
<proteinExistence type="predicted"/>